<dbReference type="PANTHER" id="PTHR44051:SF4">
    <property type="entry name" value="GST N-TERMINAL DOMAIN-CONTAINING PROTEIN"/>
    <property type="match status" value="1"/>
</dbReference>
<dbReference type="STRING" id="5786.F0ZIH9"/>
<dbReference type="OrthoDB" id="14146at2759"/>
<dbReference type="InterPro" id="IPR004046">
    <property type="entry name" value="GST_C"/>
</dbReference>
<dbReference type="InterPro" id="IPR010987">
    <property type="entry name" value="Glutathione-S-Trfase_C-like"/>
</dbReference>
<dbReference type="GO" id="GO:0004364">
    <property type="term" value="F:glutathione transferase activity"/>
    <property type="evidence" value="ECO:0000318"/>
    <property type="project" value="GO_Central"/>
</dbReference>
<proteinExistence type="inferred from homology"/>
<evidence type="ECO:0000256" key="1">
    <source>
        <dbReference type="ARBA" id="ARBA00007409"/>
    </source>
</evidence>
<dbReference type="SFLD" id="SFLDS00019">
    <property type="entry name" value="Glutathione_Transferase_(cytos"/>
    <property type="match status" value="1"/>
</dbReference>
<dbReference type="Proteomes" id="UP000001064">
    <property type="component" value="Unassembled WGS sequence"/>
</dbReference>
<dbReference type="eggNOG" id="KOG0867">
    <property type="taxonomic scope" value="Eukaryota"/>
</dbReference>
<dbReference type="GeneID" id="10501008"/>
<dbReference type="InterPro" id="IPR036249">
    <property type="entry name" value="Thioredoxin-like_sf"/>
</dbReference>
<dbReference type="GO" id="GO:0005737">
    <property type="term" value="C:cytoplasm"/>
    <property type="evidence" value="ECO:0000318"/>
    <property type="project" value="GO_Central"/>
</dbReference>
<dbReference type="PANTHER" id="PTHR44051">
    <property type="entry name" value="GLUTATHIONE S-TRANSFERASE-RELATED"/>
    <property type="match status" value="1"/>
</dbReference>
<dbReference type="SFLD" id="SFLDG00358">
    <property type="entry name" value="Main_(cytGST)"/>
    <property type="match status" value="1"/>
</dbReference>
<dbReference type="VEuPathDB" id="AmoebaDB:DICPUDRAFT_151299"/>
<dbReference type="SUPFAM" id="SSF47616">
    <property type="entry name" value="GST C-terminal domain-like"/>
    <property type="match status" value="1"/>
</dbReference>
<dbReference type="PROSITE" id="PS50405">
    <property type="entry name" value="GST_CTER"/>
    <property type="match status" value="1"/>
</dbReference>
<comment type="similarity">
    <text evidence="1 2">Belongs to the GST superfamily.</text>
</comment>
<reference evidence="6" key="1">
    <citation type="journal article" date="2011" name="Genome Biol.">
        <title>Comparative genomics of the social amoebae Dictyostelium discoideum and Dictyostelium purpureum.</title>
        <authorList>
            <consortium name="US DOE Joint Genome Institute (JGI-PGF)"/>
            <person name="Sucgang R."/>
            <person name="Kuo A."/>
            <person name="Tian X."/>
            <person name="Salerno W."/>
            <person name="Parikh A."/>
            <person name="Feasley C.L."/>
            <person name="Dalin E."/>
            <person name="Tu H."/>
            <person name="Huang E."/>
            <person name="Barry K."/>
            <person name="Lindquist E."/>
            <person name="Shapiro H."/>
            <person name="Bruce D."/>
            <person name="Schmutz J."/>
            <person name="Salamov A."/>
            <person name="Fey P."/>
            <person name="Gaudet P."/>
            <person name="Anjard C."/>
            <person name="Babu M.M."/>
            <person name="Basu S."/>
            <person name="Bushmanova Y."/>
            <person name="van der Wel H."/>
            <person name="Katoh-Kurasawa M."/>
            <person name="Dinh C."/>
            <person name="Coutinho P.M."/>
            <person name="Saito T."/>
            <person name="Elias M."/>
            <person name="Schaap P."/>
            <person name="Kay R.R."/>
            <person name="Henrissat B."/>
            <person name="Eichinger L."/>
            <person name="Rivero F."/>
            <person name="Putnam N.H."/>
            <person name="West C.M."/>
            <person name="Loomis W.F."/>
            <person name="Chisholm R.L."/>
            <person name="Shaulsky G."/>
            <person name="Strassmann J.E."/>
            <person name="Queller D.C."/>
            <person name="Kuspa A."/>
            <person name="Grigoriev I.V."/>
        </authorList>
    </citation>
    <scope>NUCLEOTIDE SEQUENCE [LARGE SCALE GENOMIC DNA]</scope>
    <source>
        <strain evidence="6">QSDP1</strain>
    </source>
</reference>
<sequence length="233" mass="27302">MSNTSEIKKNYELYGANTSNVYKIHIMFKELGITDYEYHSVDIMKGDQFKPEFLKLNRNNKVPVIVDNTVKGAPFPIFESGAILIYLAEKHGKFLAGTDNPIERSETLQWLAWQISGQGPFSGQLFHFKYIAKEKIPYAIQRYNDEVHRLYTVLDGHLKDREYVVGNSLTIADISIYGWAFYLFFNIIVEDWENKYPNVKRWLELLHTRPVFKEVFEDAEKSFKERAAQLKKE</sequence>
<keyword evidence="6" id="KW-1185">Reference proteome</keyword>
<protein>
    <recommendedName>
        <fullName evidence="7">Glutathione S-transferase</fullName>
    </recommendedName>
</protein>
<evidence type="ECO:0000259" key="3">
    <source>
        <dbReference type="PROSITE" id="PS50404"/>
    </source>
</evidence>
<dbReference type="CDD" id="cd03178">
    <property type="entry name" value="GST_C_Ure2p_like"/>
    <property type="match status" value="1"/>
</dbReference>
<dbReference type="OMA" id="KEPWFTK"/>
<dbReference type="InParanoid" id="F0ZIH9"/>
<evidence type="ECO:0008006" key="7">
    <source>
        <dbReference type="Google" id="ProtNLM"/>
    </source>
</evidence>
<evidence type="ECO:0000256" key="2">
    <source>
        <dbReference type="RuleBase" id="RU003494"/>
    </source>
</evidence>
<dbReference type="InterPro" id="IPR004045">
    <property type="entry name" value="Glutathione_S-Trfase_N"/>
</dbReference>
<dbReference type="Gene3D" id="3.40.30.10">
    <property type="entry name" value="Glutaredoxin"/>
    <property type="match status" value="1"/>
</dbReference>
<evidence type="ECO:0000313" key="6">
    <source>
        <dbReference type="Proteomes" id="UP000001064"/>
    </source>
</evidence>
<dbReference type="EMBL" id="GL871032">
    <property type="protein sequence ID" value="EGC36282.1"/>
    <property type="molecule type" value="Genomic_DNA"/>
</dbReference>
<dbReference type="RefSeq" id="XP_003287228.1">
    <property type="nucleotide sequence ID" value="XM_003287180.1"/>
</dbReference>
<evidence type="ECO:0000313" key="5">
    <source>
        <dbReference type="EMBL" id="EGC36282.1"/>
    </source>
</evidence>
<dbReference type="InterPro" id="IPR036282">
    <property type="entry name" value="Glutathione-S-Trfase_C_sf"/>
</dbReference>
<dbReference type="Pfam" id="PF00043">
    <property type="entry name" value="GST_C"/>
    <property type="match status" value="1"/>
</dbReference>
<dbReference type="SFLD" id="SFLDG01151">
    <property type="entry name" value="Main.2:_Nu-like"/>
    <property type="match status" value="1"/>
</dbReference>
<dbReference type="Gene3D" id="1.20.1050.10">
    <property type="match status" value="1"/>
</dbReference>
<name>F0ZIH9_DICPU</name>
<dbReference type="Pfam" id="PF02798">
    <property type="entry name" value="GST_N"/>
    <property type="match status" value="1"/>
</dbReference>
<dbReference type="KEGG" id="dpp:DICPUDRAFT_151299"/>
<feature type="domain" description="GST N-terminal" evidence="3">
    <location>
        <begin position="9"/>
        <end position="95"/>
    </location>
</feature>
<organism evidence="5 6">
    <name type="scientific">Dictyostelium purpureum</name>
    <name type="common">Slime mold</name>
    <dbReference type="NCBI Taxonomy" id="5786"/>
    <lineage>
        <taxon>Eukaryota</taxon>
        <taxon>Amoebozoa</taxon>
        <taxon>Evosea</taxon>
        <taxon>Eumycetozoa</taxon>
        <taxon>Dictyostelia</taxon>
        <taxon>Dictyosteliales</taxon>
        <taxon>Dictyosteliaceae</taxon>
        <taxon>Dictyostelium</taxon>
    </lineage>
</organism>
<evidence type="ECO:0000259" key="4">
    <source>
        <dbReference type="PROSITE" id="PS50405"/>
    </source>
</evidence>
<dbReference type="SUPFAM" id="SSF52833">
    <property type="entry name" value="Thioredoxin-like"/>
    <property type="match status" value="1"/>
</dbReference>
<feature type="domain" description="GST C-terminal" evidence="4">
    <location>
        <begin position="100"/>
        <end position="233"/>
    </location>
</feature>
<dbReference type="AlphaFoldDB" id="F0ZIH9"/>
<dbReference type="PROSITE" id="PS50404">
    <property type="entry name" value="GST_NTER"/>
    <property type="match status" value="1"/>
</dbReference>
<gene>
    <name evidence="5" type="ORF">DICPUDRAFT_151299</name>
</gene>
<accession>F0ZIH9</accession>
<dbReference type="InterPro" id="IPR040079">
    <property type="entry name" value="Glutathione_S-Trfase"/>
</dbReference>
<dbReference type="CDD" id="cd03048">
    <property type="entry name" value="GST_N_Ure2p_like"/>
    <property type="match status" value="1"/>
</dbReference>